<organism evidence="5 6">
    <name type="scientific">Tritrichomonas musculus</name>
    <dbReference type="NCBI Taxonomy" id="1915356"/>
    <lineage>
        <taxon>Eukaryota</taxon>
        <taxon>Metamonada</taxon>
        <taxon>Parabasalia</taxon>
        <taxon>Tritrichomonadida</taxon>
        <taxon>Tritrichomonadidae</taxon>
        <taxon>Tritrichomonas</taxon>
    </lineage>
</organism>
<gene>
    <name evidence="5" type="ORF">M9Y10_024882</name>
</gene>
<dbReference type="SMART" id="SM00248">
    <property type="entry name" value="ANK"/>
    <property type="match status" value="18"/>
</dbReference>
<name>A0ABR2HBH2_9EUKA</name>
<evidence type="ECO:0000313" key="5">
    <source>
        <dbReference type="EMBL" id="KAK8843808.1"/>
    </source>
</evidence>
<dbReference type="InterPro" id="IPR036770">
    <property type="entry name" value="Ankyrin_rpt-contain_sf"/>
</dbReference>
<dbReference type="Proteomes" id="UP001470230">
    <property type="component" value="Unassembled WGS sequence"/>
</dbReference>
<dbReference type="Pfam" id="PF12796">
    <property type="entry name" value="Ank_2"/>
    <property type="match status" value="3"/>
</dbReference>
<sequence>MISLIDSRIYEEMINERDYEKKKSNILNLLDPSNILNLFKKIPRTFEISTNNGSCYFNTQVIIELSFTILEFLSENPEANKYNLDIEDNKCLKKIEEICQGNIVIFDKKELINCQNIVNALEIQNCPDYMRMEDYEKHIKKGVAICPNCELFFLDRIPRTFIISTHQHNYECNLFGICSSKVLHDFITANPDSEKYVYDYSDEYNEFQQICDFFNFNKISITTDNLDFLKEISEDLQIDIISSRIKHIGQDQEKMIEKIEENQKTVDKINQLFEWLYKINDLSVKTVKNLIIESKWSKTEERVQEMVAFILQAIKTDDLLHSNLIELLIQLDSANSNELRILLPFLKDKLLKTFDQERYNCEFVYRLYKEGLITKEELFPKLKEFETKNYQNSKNLLYWFLPEIIELGCFDEQKYCKNWDSSIFSHYYPDKIDLYKKMRDSFEPDDEITRALRIDDVDTFQSIISSKNIKNISVCFVPPNIFDSFNANKISYLNYSAALGSIKCFKYLLLNHSKIDSQTFYFALQGGNIEIIKIADNQNQYQNKNVNKQSRWGSCYKTDKTQMLKILIQKQRNDLFDWVFEQKITNYDVIGESLRDIISCSVSNGNVHALVSIIDKGFNICDLHEYRSLQSIAASTGFYHLLKFLNRIGCRNTCDGNSYYGNNNSHYVTYGNLKIFKYCIKTSPNEALIYDALKTAIVLDNAKMYNYFFDQHSDKITSSIISMTLSKSLEKKTNDLFYSLIEKFKKVCPLVFDKYNWNTSLLEIACRYGKIEPFYFIIILIDKAKIPSFTNCIFEAASSNLLEICKYLVDNKYNINYVDLFKKLSKVSNVSSEIISFLFNSSGLEFDKSLFLPLLSPAIRNSNVNFVEFLVERGIFYDECLIDAVSVKSLEIVNIILKYNSKPTFINRGSEDGTALHVAINKDSLEILQRLLAIPSINPYLYDKNNHTPLMLAVNQMRFPMIKEIISFSGKNIVYHRESIDVLLRMLLKDPSSNKSNYNYNGNHNWGRAWSSSAWGSSAWGSSAWSGYNKNNNTKTSNSIMDTRKILEILQNIPNIEIVLDEKNQMYFPEICSRQNIDIKIVQFFLKIDKINVNCVSVVSGETALTSAVKAQRTDIVQSLINDPRINCNLANTNCETPLNLAVQKNNLEIVKLLLSVPSINPYLYDKNNTTSLIIAANQMNLPIINEIISFSGKDIIYHRESVDFLLEALINSISINNDNNRNNNKYGFNINNNNYAFNRNNNQNNNKTNKNYTNEDVITTLQNLLSIDNIQMIFDEKNQILFLNICSNKNIDIKLVQIFLNFDDFDINIFSPKNGNTPLISALKEERVDIAELLINDPRTNINMTNYVYESALIIASQKQYVEIVKLLVNNPRFDPIESRADYAFTISNDEIFDILLSLNLFDVNCVIINPKRSRNGNSWGYNWDDSSTLFRSEETALTQAAKRSNLAGFEHIIKHPTFDKNKSKLSKSIHLLMSSIKKENVRNFLNILKDNNLINEFFNDTESFQQLLSLNCIEILKEIFEGKYGPFVVSAELLRTLFMFSLKINKYSLDSLTYLINYDKEHNNVIDLKNESFLMNIEKTERYPLMSHIKQKKVTEDVVKLLVENGCDVNKQNKLSIFPLEYAIYNNDYILVHALLETHKIDFNQKILNKKERFLMDERDDDQNINAICERERFLMDKRDDDQNAKASYETYLHLAAGSKNSKILKSFLELNVFDVNVKNSNDETPLMVACYHLLDKNIQILFTKDDLDFHCRNNENEDALQIVQKVGNKNEFDIFDKSNDSLTKEQYLSNLISVITQKKLQYGNAYDDDDNNDDDGDDDDNNDDDGDDVLNASF</sequence>
<evidence type="ECO:0000256" key="2">
    <source>
        <dbReference type="ARBA" id="ARBA00023043"/>
    </source>
</evidence>
<feature type="region of interest" description="Disordered" evidence="4">
    <location>
        <begin position="1806"/>
        <end position="1837"/>
    </location>
</feature>
<keyword evidence="6" id="KW-1185">Reference proteome</keyword>
<dbReference type="PANTHER" id="PTHR24198:SF165">
    <property type="entry name" value="ANKYRIN REPEAT-CONTAINING PROTEIN-RELATED"/>
    <property type="match status" value="1"/>
</dbReference>
<dbReference type="PROSITE" id="PS50088">
    <property type="entry name" value="ANK_REPEAT"/>
    <property type="match status" value="1"/>
</dbReference>
<keyword evidence="2 3" id="KW-0040">ANK repeat</keyword>
<feature type="repeat" description="ANK" evidence="3">
    <location>
        <begin position="1134"/>
        <end position="1156"/>
    </location>
</feature>
<evidence type="ECO:0000256" key="1">
    <source>
        <dbReference type="ARBA" id="ARBA00022737"/>
    </source>
</evidence>
<dbReference type="PROSITE" id="PS50297">
    <property type="entry name" value="ANK_REP_REGION"/>
    <property type="match status" value="1"/>
</dbReference>
<evidence type="ECO:0000256" key="4">
    <source>
        <dbReference type="SAM" id="MobiDB-lite"/>
    </source>
</evidence>
<evidence type="ECO:0000256" key="3">
    <source>
        <dbReference type="PROSITE-ProRule" id="PRU00023"/>
    </source>
</evidence>
<dbReference type="SUPFAM" id="SSF48403">
    <property type="entry name" value="Ankyrin repeat"/>
    <property type="match status" value="5"/>
</dbReference>
<comment type="caution">
    <text evidence="5">The sequence shown here is derived from an EMBL/GenBank/DDBJ whole genome shotgun (WGS) entry which is preliminary data.</text>
</comment>
<keyword evidence="1" id="KW-0677">Repeat</keyword>
<accession>A0ABR2HBH2</accession>
<evidence type="ECO:0008006" key="7">
    <source>
        <dbReference type="Google" id="ProtNLM"/>
    </source>
</evidence>
<dbReference type="PANTHER" id="PTHR24198">
    <property type="entry name" value="ANKYRIN REPEAT AND PROTEIN KINASE DOMAIN-CONTAINING PROTEIN"/>
    <property type="match status" value="1"/>
</dbReference>
<evidence type="ECO:0000313" key="6">
    <source>
        <dbReference type="Proteomes" id="UP001470230"/>
    </source>
</evidence>
<feature type="compositionally biased region" description="Acidic residues" evidence="4">
    <location>
        <begin position="1809"/>
        <end position="1831"/>
    </location>
</feature>
<reference evidence="5 6" key="1">
    <citation type="submission" date="2024-04" db="EMBL/GenBank/DDBJ databases">
        <title>Tritrichomonas musculus Genome.</title>
        <authorList>
            <person name="Alves-Ferreira E."/>
            <person name="Grigg M."/>
            <person name="Lorenzi H."/>
            <person name="Galac M."/>
        </authorList>
    </citation>
    <scope>NUCLEOTIDE SEQUENCE [LARGE SCALE GENOMIC DNA]</scope>
    <source>
        <strain evidence="5 6">EAF2021</strain>
    </source>
</reference>
<dbReference type="InterPro" id="IPR002110">
    <property type="entry name" value="Ankyrin_rpt"/>
</dbReference>
<dbReference type="Gene3D" id="1.25.40.20">
    <property type="entry name" value="Ankyrin repeat-containing domain"/>
    <property type="match status" value="6"/>
</dbReference>
<proteinExistence type="predicted"/>
<protein>
    <recommendedName>
        <fullName evidence="7">Ankyrin</fullName>
    </recommendedName>
</protein>
<dbReference type="EMBL" id="JAPFFF010000034">
    <property type="protein sequence ID" value="KAK8843808.1"/>
    <property type="molecule type" value="Genomic_DNA"/>
</dbReference>